<keyword evidence="2" id="KW-0812">Transmembrane</keyword>
<name>A0A8H4XGP0_9HYPO</name>
<accession>A0A8H4XGP0</accession>
<dbReference type="AlphaFoldDB" id="A0A8H4XGP0"/>
<comment type="caution">
    <text evidence="3">The sequence shown here is derived from an EMBL/GenBank/DDBJ whole genome shotgun (WGS) entry which is preliminary data.</text>
</comment>
<protein>
    <submittedName>
        <fullName evidence="3">Uncharacterized protein</fullName>
    </submittedName>
</protein>
<evidence type="ECO:0000313" key="4">
    <source>
        <dbReference type="Proteomes" id="UP000622797"/>
    </source>
</evidence>
<evidence type="ECO:0000256" key="2">
    <source>
        <dbReference type="SAM" id="Phobius"/>
    </source>
</evidence>
<feature type="compositionally biased region" description="Polar residues" evidence="1">
    <location>
        <begin position="14"/>
        <end position="23"/>
    </location>
</feature>
<keyword evidence="2" id="KW-0472">Membrane</keyword>
<feature type="region of interest" description="Disordered" evidence="1">
    <location>
        <begin position="1"/>
        <end position="23"/>
    </location>
</feature>
<keyword evidence="4" id="KW-1185">Reference proteome</keyword>
<evidence type="ECO:0000313" key="3">
    <source>
        <dbReference type="EMBL" id="KAF4973429.1"/>
    </source>
</evidence>
<gene>
    <name evidence="3" type="ORF">FSARC_254</name>
</gene>
<keyword evidence="2" id="KW-1133">Transmembrane helix</keyword>
<feature type="transmembrane region" description="Helical" evidence="2">
    <location>
        <begin position="675"/>
        <end position="698"/>
    </location>
</feature>
<feature type="transmembrane region" description="Helical" evidence="2">
    <location>
        <begin position="94"/>
        <end position="122"/>
    </location>
</feature>
<sequence>MMSLIWTPSRAKPKTSTSSAVPLQTPLSVTDQDQDAAIDESRPRRIGIWGWVFIVGSFVILLATVGFLSWVWCQTDLDNAQWKRAVLSPYAMQTVTLTALLIRTAMGILAGMATSMIAAIAIERQGVPLIDVAQVSLARFSNSPPVTPFFWMFGPALTLPLRIAAGILVTTTVVSQLTSTLLVNDFSMGILKGFSQESNLNFPSLGSTYATGVSVWTQKVSTSLTFAEYSEEVDDVSQDMDDTGPSIRAFLPIPSQTDREKLYHFEGTAKIYDARVQCVRPEIHSLRFNTSTPNTLCFSIGLSRFPDTLQNRTETPDSHYPRGPFEFATPRSINLSVCCSVRETALLDFVPSAYHMWKLCQQLPGTEKYYNIRTQLAAYPNKAHETSNLVSGYLLWDLGRLSAQVRSVGPEGGNPVSDLWDDFAGGDTSIINTKPWNNLNSTSSGPWRETWFRVTQGVNGKWGGTTKGDKHNSSQESFEVGIKSTYCFDLFGAEEINVLNVTATRETTKQEPNFVWSEDLETYNAARVRHQLGAIPNSKASRATDGSVLTISTPALDSALEAMRKEYHEHYEYELENSFNSYRNYKYDLIESELWSILDEQPVLCPDCRSNTSPELSVLFHETLNETNSPALALQAMKTALASSIWNDKLPTYTKKESATLLYTREVLYPQSRRGFWAVIATIAVPSLLFLVLLYHFLNTDSSFLDNVWHTVAQISESEACVHILRGANLASDITVKAKARDIEASKAELTRQRSVQTITGRQWARLMRWPWHPNTRKTKTKMLRYTVDKGGMLQVKEVGTEQTRRRETYISVDVEERV</sequence>
<reference evidence="3" key="1">
    <citation type="journal article" date="2020" name="BMC Genomics">
        <title>Correction to: Identification and distribution of gene clusters required for synthesis of sphingolipid metabolism inhibitors in diverse species of the filamentous fungus Fusarium.</title>
        <authorList>
            <person name="Kim H.S."/>
            <person name="Lohmar J.M."/>
            <person name="Busman M."/>
            <person name="Brown D.W."/>
            <person name="Naumann T.A."/>
            <person name="Divon H.H."/>
            <person name="Lysoe E."/>
            <person name="Uhlig S."/>
            <person name="Proctor R.H."/>
        </authorList>
    </citation>
    <scope>NUCLEOTIDE SEQUENCE</scope>
    <source>
        <strain evidence="3">NRRL 20472</strain>
    </source>
</reference>
<reference evidence="3" key="2">
    <citation type="submission" date="2020-05" db="EMBL/GenBank/DDBJ databases">
        <authorList>
            <person name="Kim H.-S."/>
            <person name="Proctor R.H."/>
            <person name="Brown D.W."/>
        </authorList>
    </citation>
    <scope>NUCLEOTIDE SEQUENCE</scope>
    <source>
        <strain evidence="3">NRRL 20472</strain>
    </source>
</reference>
<proteinExistence type="predicted"/>
<dbReference type="EMBL" id="JABEXW010000020">
    <property type="protein sequence ID" value="KAF4973429.1"/>
    <property type="molecule type" value="Genomic_DNA"/>
</dbReference>
<feature type="transmembrane region" description="Helical" evidence="2">
    <location>
        <begin position="48"/>
        <end position="73"/>
    </location>
</feature>
<evidence type="ECO:0000256" key="1">
    <source>
        <dbReference type="SAM" id="MobiDB-lite"/>
    </source>
</evidence>
<dbReference type="OrthoDB" id="5428040at2759"/>
<dbReference type="Proteomes" id="UP000622797">
    <property type="component" value="Unassembled WGS sequence"/>
</dbReference>
<organism evidence="3 4">
    <name type="scientific">Fusarium sarcochroum</name>
    <dbReference type="NCBI Taxonomy" id="1208366"/>
    <lineage>
        <taxon>Eukaryota</taxon>
        <taxon>Fungi</taxon>
        <taxon>Dikarya</taxon>
        <taxon>Ascomycota</taxon>
        <taxon>Pezizomycotina</taxon>
        <taxon>Sordariomycetes</taxon>
        <taxon>Hypocreomycetidae</taxon>
        <taxon>Hypocreales</taxon>
        <taxon>Nectriaceae</taxon>
        <taxon>Fusarium</taxon>
        <taxon>Fusarium lateritium species complex</taxon>
    </lineage>
</organism>